<sequence length="278" mass="32806">MKIFAHTLFKNEERWLWYSVTSVINHVDKLLLWDTGSTDRSWEIATLLKNKYPTKIELKEYGEVTSKTFTKVRQEMLDATSSDWFLVVDADEIWWDEKIIKLTETIRNDNDQHESIIVPTINLVGDIFHFQEGKAGKYTFKGKTGHFNLRAINKKISGLHSQGVHGVWGWVDDENQMIQDRDEDKQLLLDTPYLHTTFLPRGERRIDDLNVPKRKLKFKYELGEKFPLDFYYPESLFKGKPGFISSPWKTKSFKYISRAVVETPFRKINRRIFSKVGY</sequence>
<dbReference type="PANTHER" id="PTHR43630:SF2">
    <property type="entry name" value="GLYCOSYLTRANSFERASE"/>
    <property type="match status" value="1"/>
</dbReference>
<dbReference type="Pfam" id="PF00535">
    <property type="entry name" value="Glycos_transf_2"/>
    <property type="match status" value="1"/>
</dbReference>
<dbReference type="Proteomes" id="UP000034803">
    <property type="component" value="Unassembled WGS sequence"/>
</dbReference>
<gene>
    <name evidence="2" type="ORF">UR21_C0011G0020</name>
</gene>
<dbReference type="SUPFAM" id="SSF53448">
    <property type="entry name" value="Nucleotide-diphospho-sugar transferases"/>
    <property type="match status" value="1"/>
</dbReference>
<evidence type="ECO:0000313" key="3">
    <source>
        <dbReference type="Proteomes" id="UP000034803"/>
    </source>
</evidence>
<dbReference type="EMBL" id="LBOI01000011">
    <property type="protein sequence ID" value="KKP31339.1"/>
    <property type="molecule type" value="Genomic_DNA"/>
</dbReference>
<feature type="domain" description="Glycosyltransferase 2-like" evidence="1">
    <location>
        <begin position="9"/>
        <end position="133"/>
    </location>
</feature>
<name>A0A0F9YII5_9BACT</name>
<dbReference type="Gene3D" id="3.90.550.10">
    <property type="entry name" value="Spore Coat Polysaccharide Biosynthesis Protein SpsA, Chain A"/>
    <property type="match status" value="1"/>
</dbReference>
<evidence type="ECO:0000313" key="2">
    <source>
        <dbReference type="EMBL" id="KKP31339.1"/>
    </source>
</evidence>
<proteinExistence type="predicted"/>
<comment type="caution">
    <text evidence="2">The sequence shown here is derived from an EMBL/GenBank/DDBJ whole genome shotgun (WGS) entry which is preliminary data.</text>
</comment>
<protein>
    <submittedName>
        <fullName evidence="2">Glycosyl transferase family 2</fullName>
    </submittedName>
</protein>
<evidence type="ECO:0000259" key="1">
    <source>
        <dbReference type="Pfam" id="PF00535"/>
    </source>
</evidence>
<dbReference type="PANTHER" id="PTHR43630">
    <property type="entry name" value="POLY-BETA-1,6-N-ACETYL-D-GLUCOSAMINE SYNTHASE"/>
    <property type="match status" value="1"/>
</dbReference>
<dbReference type="AlphaFoldDB" id="A0A0F9YII5"/>
<dbReference type="InterPro" id="IPR029044">
    <property type="entry name" value="Nucleotide-diphossugar_trans"/>
</dbReference>
<dbReference type="GO" id="GO:0016740">
    <property type="term" value="F:transferase activity"/>
    <property type="evidence" value="ECO:0007669"/>
    <property type="project" value="UniProtKB-KW"/>
</dbReference>
<keyword evidence="2" id="KW-0808">Transferase</keyword>
<accession>A0A0F9YII5</accession>
<organism evidence="2 3">
    <name type="scientific">Candidatus Woesebacteria bacterium GW2011_GWC2_31_9</name>
    <dbReference type="NCBI Taxonomy" id="1618586"/>
    <lineage>
        <taxon>Bacteria</taxon>
        <taxon>Candidatus Woeseibacteriota</taxon>
    </lineage>
</organism>
<dbReference type="InterPro" id="IPR001173">
    <property type="entry name" value="Glyco_trans_2-like"/>
</dbReference>
<reference evidence="2 3" key="1">
    <citation type="journal article" date="2015" name="Nature">
        <title>rRNA introns, odd ribosomes, and small enigmatic genomes across a large radiation of phyla.</title>
        <authorList>
            <person name="Brown C.T."/>
            <person name="Hug L.A."/>
            <person name="Thomas B.C."/>
            <person name="Sharon I."/>
            <person name="Castelle C.J."/>
            <person name="Singh A."/>
            <person name="Wilkins M.J."/>
            <person name="Williams K.H."/>
            <person name="Banfield J.F."/>
        </authorList>
    </citation>
    <scope>NUCLEOTIDE SEQUENCE [LARGE SCALE GENOMIC DNA]</scope>
</reference>